<evidence type="ECO:0000313" key="2">
    <source>
        <dbReference type="EMBL" id="MBP1044691.1"/>
    </source>
</evidence>
<evidence type="ECO:0000313" key="3">
    <source>
        <dbReference type="Proteomes" id="UP000673375"/>
    </source>
</evidence>
<keyword evidence="3" id="KW-1185">Reference proteome</keyword>
<keyword evidence="1" id="KW-0812">Transmembrane</keyword>
<feature type="transmembrane region" description="Helical" evidence="1">
    <location>
        <begin position="135"/>
        <end position="155"/>
    </location>
</feature>
<dbReference type="Proteomes" id="UP000673375">
    <property type="component" value="Unassembled WGS sequence"/>
</dbReference>
<dbReference type="InterPro" id="IPR014509">
    <property type="entry name" value="YjdF-like"/>
</dbReference>
<proteinExistence type="predicted"/>
<sequence>MKLQFEDKQERLAFFFLLIFGIITLGVNIVKIFTVEPASQYQLLTVEMIAGIAIIFLPFIFTRFTGLVFPKIVRLYYWFFLWISVFLGTGLRLIIVIPFWDKILHAVSPILLVAVGYALIGYYMKDSDFSKVSPWLFIVMGFAFAGLCGVFWEFWEFLCDSIGNMNLQRYMTEAGQPYIGREALMDTMGDLLTNTLGALILTVYSFTQRHKPEYFKSYAFRKETTTKES</sequence>
<keyword evidence="1" id="KW-0472">Membrane</keyword>
<reference evidence="2 3" key="1">
    <citation type="submission" date="2020-12" db="EMBL/GenBank/DDBJ databases">
        <title>Vagococcus allomyrinae sp. nov. and Enterococcus lavae sp. nov., isolated from the larvae of Allomyrina dichotoma.</title>
        <authorList>
            <person name="Lee S.D."/>
        </authorList>
    </citation>
    <scope>NUCLEOTIDE SEQUENCE [LARGE SCALE GENOMIC DNA]</scope>
    <source>
        <strain evidence="2 3">BWM-S5</strain>
    </source>
</reference>
<feature type="transmembrane region" description="Helical" evidence="1">
    <location>
        <begin position="191"/>
        <end position="207"/>
    </location>
</feature>
<feature type="transmembrane region" description="Helical" evidence="1">
    <location>
        <begin position="12"/>
        <end position="35"/>
    </location>
</feature>
<accession>A0ABS4CE11</accession>
<feature type="transmembrane region" description="Helical" evidence="1">
    <location>
        <begin position="76"/>
        <end position="97"/>
    </location>
</feature>
<name>A0ABS4CE11_9ENTE</name>
<evidence type="ECO:0000256" key="1">
    <source>
        <dbReference type="SAM" id="Phobius"/>
    </source>
</evidence>
<evidence type="ECO:0008006" key="4">
    <source>
        <dbReference type="Google" id="ProtNLM"/>
    </source>
</evidence>
<feature type="transmembrane region" description="Helical" evidence="1">
    <location>
        <begin position="41"/>
        <end position="64"/>
    </location>
</feature>
<protein>
    <recommendedName>
        <fullName evidence="4">Integral membrane protein</fullName>
    </recommendedName>
</protein>
<dbReference type="EMBL" id="JAEDXU010000001">
    <property type="protein sequence ID" value="MBP1044691.1"/>
    <property type="molecule type" value="Genomic_DNA"/>
</dbReference>
<organism evidence="2 3">
    <name type="scientific">Enterococcus larvae</name>
    <dbReference type="NCBI Taxonomy" id="2794352"/>
    <lineage>
        <taxon>Bacteria</taxon>
        <taxon>Bacillati</taxon>
        <taxon>Bacillota</taxon>
        <taxon>Bacilli</taxon>
        <taxon>Lactobacillales</taxon>
        <taxon>Enterococcaceae</taxon>
        <taxon>Enterococcus</taxon>
    </lineage>
</organism>
<feature type="transmembrane region" description="Helical" evidence="1">
    <location>
        <begin position="103"/>
        <end position="123"/>
    </location>
</feature>
<dbReference type="Pfam" id="PF09997">
    <property type="entry name" value="DUF2238"/>
    <property type="match status" value="1"/>
</dbReference>
<keyword evidence="1" id="KW-1133">Transmembrane helix</keyword>
<comment type="caution">
    <text evidence="2">The sequence shown here is derived from an EMBL/GenBank/DDBJ whole genome shotgun (WGS) entry which is preliminary data.</text>
</comment>
<gene>
    <name evidence="2" type="ORF">I6N96_00250</name>
</gene>
<dbReference type="RefSeq" id="WP_209555498.1">
    <property type="nucleotide sequence ID" value="NZ_JAEDXU010000001.1"/>
</dbReference>